<reference evidence="1" key="2">
    <citation type="submission" date="2021-09" db="EMBL/GenBank/DDBJ databases">
        <authorList>
            <person name="Gilroy R."/>
        </authorList>
    </citation>
    <scope>NUCLEOTIDE SEQUENCE</scope>
    <source>
        <strain evidence="1">ChiHjej13B12-14962</strain>
    </source>
</reference>
<comment type="caution">
    <text evidence="1">The sequence shown here is derived from an EMBL/GenBank/DDBJ whole genome shotgun (WGS) entry which is preliminary data.</text>
</comment>
<gene>
    <name evidence="1" type="ORF">K8V32_03200</name>
</gene>
<evidence type="ECO:0000313" key="2">
    <source>
        <dbReference type="Proteomes" id="UP000703315"/>
    </source>
</evidence>
<proteinExistence type="predicted"/>
<dbReference type="EMBL" id="DYXC01000041">
    <property type="protein sequence ID" value="HJF13798.1"/>
    <property type="molecule type" value="Genomic_DNA"/>
</dbReference>
<name>A0A921FKK3_9MICC</name>
<organism evidence="1 2">
    <name type="scientific">Enteractinococcus helveticum</name>
    <dbReference type="NCBI Taxonomy" id="1837282"/>
    <lineage>
        <taxon>Bacteria</taxon>
        <taxon>Bacillati</taxon>
        <taxon>Actinomycetota</taxon>
        <taxon>Actinomycetes</taxon>
        <taxon>Micrococcales</taxon>
        <taxon>Micrococcaceae</taxon>
    </lineage>
</organism>
<evidence type="ECO:0000313" key="1">
    <source>
        <dbReference type="EMBL" id="HJF13798.1"/>
    </source>
</evidence>
<sequence>MAHESLFLTELSYAVASVDEIHTNVMKLQKDQEEVPNNNSEITPEIHWITPLFAQALVLS</sequence>
<dbReference type="AlphaFoldDB" id="A0A921FKK3"/>
<accession>A0A921FKK3</accession>
<reference evidence="1" key="1">
    <citation type="journal article" date="2021" name="PeerJ">
        <title>Extensive microbial diversity within the chicken gut microbiome revealed by metagenomics and culture.</title>
        <authorList>
            <person name="Gilroy R."/>
            <person name="Ravi A."/>
            <person name="Getino M."/>
            <person name="Pursley I."/>
            <person name="Horton D.L."/>
            <person name="Alikhan N.F."/>
            <person name="Baker D."/>
            <person name="Gharbi K."/>
            <person name="Hall N."/>
            <person name="Watson M."/>
            <person name="Adriaenssens E.M."/>
            <person name="Foster-Nyarko E."/>
            <person name="Jarju S."/>
            <person name="Secka A."/>
            <person name="Antonio M."/>
            <person name="Oren A."/>
            <person name="Chaudhuri R.R."/>
            <person name="La Ragione R."/>
            <person name="Hildebrand F."/>
            <person name="Pallen M.J."/>
        </authorList>
    </citation>
    <scope>NUCLEOTIDE SEQUENCE</scope>
    <source>
        <strain evidence="1">ChiHjej13B12-14962</strain>
    </source>
</reference>
<protein>
    <submittedName>
        <fullName evidence="1">Uncharacterized protein</fullName>
    </submittedName>
</protein>
<dbReference type="RefSeq" id="WP_303902774.1">
    <property type="nucleotide sequence ID" value="NZ_DYXC01000041.1"/>
</dbReference>
<dbReference type="Proteomes" id="UP000703315">
    <property type="component" value="Unassembled WGS sequence"/>
</dbReference>